<dbReference type="AlphaFoldDB" id="A8ZUL2"/>
<keyword evidence="2" id="KW-1185">Reference proteome</keyword>
<sequence length="287" mass="32908">MKRDAEYIGPEDVFYDYCLHAYTPPVPAQGKLRSVNLLRHSFAVQGVGEAMYDLVEGLRHTVGTGNTVWGLKMAGTAIAWEYYFYDYRRRDRERSMSRVLQAMRPWVTPRVVPNENLHYFMFSIDITDDLLGGDGYLDRVHMYIGTPGSTVSAGICYALTGKGAALENLYYFFRPADQMDEIAFKIACSAHVDDLRIALDAILWPELRQCRTICCANKSECDCIYFSGITVDQFLFFLEKMAYPDSIIAFVRKNRDRLDHLLFDVGIDYRMENGRLVIPKSGYYGTF</sequence>
<dbReference type="HOGENOM" id="CLU_955822_0_0_7"/>
<dbReference type="EMBL" id="CP000859">
    <property type="protein sequence ID" value="ABW66425.1"/>
    <property type="molecule type" value="Genomic_DNA"/>
</dbReference>
<dbReference type="OrthoDB" id="7977953at2"/>
<proteinExistence type="predicted"/>
<dbReference type="STRING" id="96561.Dole_0615"/>
<evidence type="ECO:0000313" key="2">
    <source>
        <dbReference type="Proteomes" id="UP000008561"/>
    </source>
</evidence>
<protein>
    <submittedName>
        <fullName evidence="1">Uncharacterized protein</fullName>
    </submittedName>
</protein>
<dbReference type="KEGG" id="dol:Dole_0615"/>
<accession>A8ZUL2</accession>
<evidence type="ECO:0000313" key="1">
    <source>
        <dbReference type="EMBL" id="ABW66425.1"/>
    </source>
</evidence>
<dbReference type="eggNOG" id="ENOG502ZAXJ">
    <property type="taxonomic scope" value="Bacteria"/>
</dbReference>
<reference evidence="1 2" key="1">
    <citation type="submission" date="2007-10" db="EMBL/GenBank/DDBJ databases">
        <title>Complete sequence of Desulfococcus oleovorans Hxd3.</title>
        <authorList>
            <consortium name="US DOE Joint Genome Institute"/>
            <person name="Copeland A."/>
            <person name="Lucas S."/>
            <person name="Lapidus A."/>
            <person name="Barry K."/>
            <person name="Glavina del Rio T."/>
            <person name="Dalin E."/>
            <person name="Tice H."/>
            <person name="Pitluck S."/>
            <person name="Kiss H."/>
            <person name="Brettin T."/>
            <person name="Bruce D."/>
            <person name="Detter J.C."/>
            <person name="Han C."/>
            <person name="Schmutz J."/>
            <person name="Larimer F."/>
            <person name="Land M."/>
            <person name="Hauser L."/>
            <person name="Kyrpides N."/>
            <person name="Kim E."/>
            <person name="Wawrik B."/>
            <person name="Richardson P."/>
        </authorList>
    </citation>
    <scope>NUCLEOTIDE SEQUENCE [LARGE SCALE GENOMIC DNA]</scope>
    <source>
        <strain evidence="2">DSM 6200 / JCM 39069 / Hxd3</strain>
    </source>
</reference>
<gene>
    <name evidence="1" type="ordered locus">Dole_0615</name>
</gene>
<dbReference type="Proteomes" id="UP000008561">
    <property type="component" value="Chromosome"/>
</dbReference>
<dbReference type="RefSeq" id="WP_012174044.1">
    <property type="nucleotide sequence ID" value="NC_009943.1"/>
</dbReference>
<name>A8ZUL2_DESOH</name>
<organism evidence="1 2">
    <name type="scientific">Desulfosudis oleivorans (strain DSM 6200 / JCM 39069 / Hxd3)</name>
    <name type="common">Desulfococcus oleovorans</name>
    <dbReference type="NCBI Taxonomy" id="96561"/>
    <lineage>
        <taxon>Bacteria</taxon>
        <taxon>Pseudomonadati</taxon>
        <taxon>Thermodesulfobacteriota</taxon>
        <taxon>Desulfobacteria</taxon>
        <taxon>Desulfobacterales</taxon>
        <taxon>Desulfosudaceae</taxon>
        <taxon>Desulfosudis</taxon>
    </lineage>
</organism>